<organism evidence="2 3">
    <name type="scientific">Aspergillus cristatus</name>
    <name type="common">Chinese Fuzhuan brick tea-fermentation fungus</name>
    <name type="synonym">Eurotium cristatum</name>
    <dbReference type="NCBI Taxonomy" id="573508"/>
    <lineage>
        <taxon>Eukaryota</taxon>
        <taxon>Fungi</taxon>
        <taxon>Dikarya</taxon>
        <taxon>Ascomycota</taxon>
        <taxon>Pezizomycotina</taxon>
        <taxon>Eurotiomycetes</taxon>
        <taxon>Eurotiomycetidae</taxon>
        <taxon>Eurotiales</taxon>
        <taxon>Aspergillaceae</taxon>
        <taxon>Aspergillus</taxon>
        <taxon>Aspergillus subgen. Aspergillus</taxon>
    </lineage>
</organism>
<dbReference type="STRING" id="573508.A0A1E3BBP3"/>
<keyword evidence="1" id="KW-0732">Signal</keyword>
<dbReference type="VEuPathDB" id="FungiDB:SI65_06594"/>
<comment type="caution">
    <text evidence="2">The sequence shown here is derived from an EMBL/GenBank/DDBJ whole genome shotgun (WGS) entry which is preliminary data.</text>
</comment>
<dbReference type="EMBL" id="JXNT01000007">
    <property type="protein sequence ID" value="ODM17806.1"/>
    <property type="molecule type" value="Genomic_DNA"/>
</dbReference>
<protein>
    <recommendedName>
        <fullName evidence="4">Fibronectin type-III domain-containing protein</fullName>
    </recommendedName>
</protein>
<evidence type="ECO:0000256" key="1">
    <source>
        <dbReference type="SAM" id="SignalP"/>
    </source>
</evidence>
<evidence type="ECO:0000313" key="3">
    <source>
        <dbReference type="Proteomes" id="UP000094569"/>
    </source>
</evidence>
<evidence type="ECO:0000313" key="2">
    <source>
        <dbReference type="EMBL" id="ODM17806.1"/>
    </source>
</evidence>
<sequence>MFFLKSSVFCLLAASSIAFLASTQSKQVDFPLPDSLPDPSPSQIESIQMRAGGTLPNTPPPMRISSEGINNLKVMAFTGLSEVAFFDELFRNITTNVPGYQIANAQERDMILKSLTTLLAQAELQTIAENNGLRRFNLNTVRPCRYSFPVSDFKSAIALGEVFTNLKLGTLQDIVTRFARGSDFDLALFATSIAGQKGQQSGWFRILQNKVASAVPFPTTGNVDFLFSAVQRFIVPSNCSSIADIPLRTFQPLNILTPPGPRTQLIRVSWKPTTGGKPGQLWITYINQLNTPIVERMNIISSNNETVVAEVLFPYERYLLNGLTIAAVTTSGGPFANAAEVSQATAFGPGLITVN</sequence>
<feature type="signal peptide" evidence="1">
    <location>
        <begin position="1"/>
        <end position="25"/>
    </location>
</feature>
<feature type="chain" id="PRO_5009123562" description="Fibronectin type-III domain-containing protein" evidence="1">
    <location>
        <begin position="26"/>
        <end position="355"/>
    </location>
</feature>
<dbReference type="AlphaFoldDB" id="A0A1E3BBP3"/>
<accession>A0A1E3BBP3</accession>
<name>A0A1E3BBP3_ASPCR</name>
<evidence type="ECO:0008006" key="4">
    <source>
        <dbReference type="Google" id="ProtNLM"/>
    </source>
</evidence>
<keyword evidence="3" id="KW-1185">Reference proteome</keyword>
<dbReference type="OrthoDB" id="5293813at2759"/>
<gene>
    <name evidence="2" type="ORF">SI65_06594</name>
</gene>
<proteinExistence type="predicted"/>
<reference evidence="2 3" key="1">
    <citation type="journal article" date="2016" name="BMC Genomics">
        <title>Comparative genomic and transcriptomic analyses of the Fuzhuan brick tea-fermentation fungus Aspergillus cristatus.</title>
        <authorList>
            <person name="Ge Y."/>
            <person name="Wang Y."/>
            <person name="Liu Y."/>
            <person name="Tan Y."/>
            <person name="Ren X."/>
            <person name="Zhang X."/>
            <person name="Hyde K.D."/>
            <person name="Liu Y."/>
            <person name="Liu Z."/>
        </authorList>
    </citation>
    <scope>NUCLEOTIDE SEQUENCE [LARGE SCALE GENOMIC DNA]</scope>
    <source>
        <strain evidence="2 3">GZAAS20.1005</strain>
    </source>
</reference>
<dbReference type="Proteomes" id="UP000094569">
    <property type="component" value="Unassembled WGS sequence"/>
</dbReference>